<keyword evidence="1" id="KW-1133">Transmembrane helix</keyword>
<evidence type="ECO:0000256" key="1">
    <source>
        <dbReference type="SAM" id="Phobius"/>
    </source>
</evidence>
<proteinExistence type="predicted"/>
<name>A0A2P2LK52_RHIMU</name>
<feature type="transmembrane region" description="Helical" evidence="1">
    <location>
        <begin position="20"/>
        <end position="53"/>
    </location>
</feature>
<evidence type="ECO:0000313" key="2">
    <source>
        <dbReference type="EMBL" id="MBX18348.1"/>
    </source>
</evidence>
<dbReference type="AlphaFoldDB" id="A0A2P2LK52"/>
<protein>
    <submittedName>
        <fullName evidence="2">RNA polymerase-associated protein CTR9 homolog</fullName>
    </submittedName>
</protein>
<reference evidence="2" key="1">
    <citation type="submission" date="2018-02" db="EMBL/GenBank/DDBJ databases">
        <title>Rhizophora mucronata_Transcriptome.</title>
        <authorList>
            <person name="Meera S.P."/>
            <person name="Sreeshan A."/>
            <person name="Augustine A."/>
        </authorList>
    </citation>
    <scope>NUCLEOTIDE SEQUENCE</scope>
    <source>
        <tissue evidence="2">Leaf</tissue>
    </source>
</reference>
<dbReference type="EMBL" id="GGEC01037864">
    <property type="protein sequence ID" value="MBX18348.1"/>
    <property type="molecule type" value="Transcribed_RNA"/>
</dbReference>
<organism evidence="2">
    <name type="scientific">Rhizophora mucronata</name>
    <name type="common">Asiatic mangrove</name>
    <dbReference type="NCBI Taxonomy" id="61149"/>
    <lineage>
        <taxon>Eukaryota</taxon>
        <taxon>Viridiplantae</taxon>
        <taxon>Streptophyta</taxon>
        <taxon>Embryophyta</taxon>
        <taxon>Tracheophyta</taxon>
        <taxon>Spermatophyta</taxon>
        <taxon>Magnoliopsida</taxon>
        <taxon>eudicotyledons</taxon>
        <taxon>Gunneridae</taxon>
        <taxon>Pentapetalae</taxon>
        <taxon>rosids</taxon>
        <taxon>fabids</taxon>
        <taxon>Malpighiales</taxon>
        <taxon>Rhizophoraceae</taxon>
        <taxon>Rhizophora</taxon>
    </lineage>
</organism>
<keyword evidence="1" id="KW-0472">Membrane</keyword>
<keyword evidence="1" id="KW-0812">Transmembrane</keyword>
<accession>A0A2P2LK52</accession>
<sequence>MDSLAMYKVGSFYCAECNLGLLSFPICFICNVLVGVIIPVDIIFLLWFSLLAFALS</sequence>